<evidence type="ECO:0000256" key="9">
    <source>
        <dbReference type="SAM" id="MobiDB-lite"/>
    </source>
</evidence>
<evidence type="ECO:0000256" key="7">
    <source>
        <dbReference type="ARBA" id="ARBA00022730"/>
    </source>
</evidence>
<evidence type="ECO:0000256" key="2">
    <source>
        <dbReference type="ARBA" id="ARBA00022517"/>
    </source>
</evidence>
<comment type="similarity">
    <text evidence="1">Belongs to the class IV-like SAM-binding methyltransferase superfamily. RNA methyltransferase NEP1 family.</text>
</comment>
<dbReference type="InterPro" id="IPR029026">
    <property type="entry name" value="tRNA_m1G_MTases_N"/>
</dbReference>
<feature type="compositionally biased region" description="Basic residues" evidence="9">
    <location>
        <begin position="7"/>
        <end position="25"/>
    </location>
</feature>
<dbReference type="GO" id="GO:0070475">
    <property type="term" value="P:rRNA base methylation"/>
    <property type="evidence" value="ECO:0007669"/>
    <property type="project" value="InterPro"/>
</dbReference>
<dbReference type="STRING" id="448386.A0A2V3IUB1"/>
<accession>A0A2V3IUB1</accession>
<evidence type="ECO:0000256" key="8">
    <source>
        <dbReference type="ARBA" id="ARBA00022884"/>
    </source>
</evidence>
<dbReference type="Gene3D" id="3.40.1280.10">
    <property type="match status" value="1"/>
</dbReference>
<dbReference type="AlphaFoldDB" id="A0A2V3IUB1"/>
<dbReference type="EMBL" id="NBIV01000054">
    <property type="protein sequence ID" value="PXF45702.1"/>
    <property type="molecule type" value="Genomic_DNA"/>
</dbReference>
<dbReference type="Proteomes" id="UP000247409">
    <property type="component" value="Unassembled WGS sequence"/>
</dbReference>
<evidence type="ECO:0000256" key="5">
    <source>
        <dbReference type="ARBA" id="ARBA00022679"/>
    </source>
</evidence>
<dbReference type="Pfam" id="PF03587">
    <property type="entry name" value="EMG1"/>
    <property type="match status" value="1"/>
</dbReference>
<comment type="caution">
    <text evidence="10">The sequence shown here is derived from an EMBL/GenBank/DDBJ whole genome shotgun (WGS) entry which is preliminary data.</text>
</comment>
<proteinExistence type="inferred from homology"/>
<dbReference type="CDD" id="cd18088">
    <property type="entry name" value="Nep1-like"/>
    <property type="match status" value="1"/>
</dbReference>
<keyword evidence="3" id="KW-0698">rRNA processing</keyword>
<dbReference type="PANTHER" id="PTHR12636:SF5">
    <property type="entry name" value="RIBOSOMAL RNA SMALL SUBUNIT METHYLTRANSFERASE NEP1"/>
    <property type="match status" value="1"/>
</dbReference>
<keyword evidence="2" id="KW-0690">Ribosome biogenesis</keyword>
<dbReference type="GO" id="GO:0032040">
    <property type="term" value="C:small-subunit processome"/>
    <property type="evidence" value="ECO:0007669"/>
    <property type="project" value="TreeGrafter"/>
</dbReference>
<feature type="region of interest" description="Disordered" evidence="9">
    <location>
        <begin position="1"/>
        <end position="107"/>
    </location>
</feature>
<keyword evidence="4 10" id="KW-0489">Methyltransferase</keyword>
<protein>
    <submittedName>
        <fullName evidence="10">Ribosomal RNA small subunit methyltransferase NEP1</fullName>
    </submittedName>
</protein>
<evidence type="ECO:0000256" key="3">
    <source>
        <dbReference type="ARBA" id="ARBA00022552"/>
    </source>
</evidence>
<sequence>MFGPKSSLKKRKRHSNAAAKGHGKTTTKGASGPPEVDQRVLDILTGVEEEDQDQNLNSPVEEDTTSSSDEQDKSHDEQGGERIEDRAEGKAERNPEGPQTFHGWPNALPSEHAKKIKVTVLLENANLETVRQSGRAGGFVLLNSDDHRHLLRKTGRNANDARPDITHQCLLALLDSPLNKEGRLKVYVRTSKNVLIDVNSETRIPRTFTRFAGLMTELLEKLKVRGTSGSTPLLRVIRNPIVSHLPVGTRKVVCTYNTENVMDMREHSRRIADLVDAKDSNGLSGNDNKQRTIADDGEEVNILYVVGAMAHGKIEEDWADEYICISEYPLSAATVCSRITHAYECLFGIL</sequence>
<name>A0A2V3IUB1_9FLOR</name>
<keyword evidence="6" id="KW-0949">S-adenosyl-L-methionine</keyword>
<evidence type="ECO:0000256" key="4">
    <source>
        <dbReference type="ARBA" id="ARBA00022603"/>
    </source>
</evidence>
<feature type="compositionally biased region" description="Basic and acidic residues" evidence="9">
    <location>
        <begin position="70"/>
        <end position="95"/>
    </location>
</feature>
<reference evidence="10 11" key="1">
    <citation type="journal article" date="2018" name="Mol. Biol. Evol.">
        <title>Analysis of the draft genome of the red seaweed Gracilariopsis chorda provides insights into genome size evolution in Rhodophyta.</title>
        <authorList>
            <person name="Lee J."/>
            <person name="Yang E.C."/>
            <person name="Graf L."/>
            <person name="Yang J.H."/>
            <person name="Qiu H."/>
            <person name="Zel Zion U."/>
            <person name="Chan C.X."/>
            <person name="Stephens T.G."/>
            <person name="Weber A.P.M."/>
            <person name="Boo G.H."/>
            <person name="Boo S.M."/>
            <person name="Kim K.M."/>
            <person name="Shin Y."/>
            <person name="Jung M."/>
            <person name="Lee S.J."/>
            <person name="Yim H.S."/>
            <person name="Lee J.H."/>
            <person name="Bhattacharya D."/>
            <person name="Yoon H.S."/>
        </authorList>
    </citation>
    <scope>NUCLEOTIDE SEQUENCE [LARGE SCALE GENOMIC DNA]</scope>
    <source>
        <strain evidence="10 11">SKKU-2015</strain>
        <tissue evidence="10">Whole body</tissue>
    </source>
</reference>
<evidence type="ECO:0000313" key="11">
    <source>
        <dbReference type="Proteomes" id="UP000247409"/>
    </source>
</evidence>
<keyword evidence="11" id="KW-1185">Reference proteome</keyword>
<gene>
    <name evidence="10" type="ORF">BWQ96_04470</name>
</gene>
<dbReference type="OrthoDB" id="269804at2759"/>
<dbReference type="SUPFAM" id="SSF75217">
    <property type="entry name" value="alpha/beta knot"/>
    <property type="match status" value="1"/>
</dbReference>
<keyword evidence="5 10" id="KW-0808">Transferase</keyword>
<evidence type="ECO:0000313" key="10">
    <source>
        <dbReference type="EMBL" id="PXF45702.1"/>
    </source>
</evidence>
<dbReference type="InterPro" id="IPR005304">
    <property type="entry name" value="Rbsml_bgen_MeTrfase_EMG1/NEP1"/>
</dbReference>
<keyword evidence="8" id="KW-0694">RNA-binding</keyword>
<keyword evidence="7" id="KW-0699">rRNA-binding</keyword>
<evidence type="ECO:0000256" key="6">
    <source>
        <dbReference type="ARBA" id="ARBA00022691"/>
    </source>
</evidence>
<organism evidence="10 11">
    <name type="scientific">Gracilariopsis chorda</name>
    <dbReference type="NCBI Taxonomy" id="448386"/>
    <lineage>
        <taxon>Eukaryota</taxon>
        <taxon>Rhodophyta</taxon>
        <taxon>Florideophyceae</taxon>
        <taxon>Rhodymeniophycidae</taxon>
        <taxon>Gracilariales</taxon>
        <taxon>Gracilariaceae</taxon>
        <taxon>Gracilariopsis</taxon>
    </lineage>
</organism>
<evidence type="ECO:0000256" key="1">
    <source>
        <dbReference type="ARBA" id="ARBA00008115"/>
    </source>
</evidence>
<dbReference type="InterPro" id="IPR029028">
    <property type="entry name" value="Alpha/beta_knot_MTases"/>
</dbReference>
<dbReference type="GO" id="GO:0070037">
    <property type="term" value="F:rRNA (pseudouridine) methyltransferase activity"/>
    <property type="evidence" value="ECO:0007669"/>
    <property type="project" value="InterPro"/>
</dbReference>
<dbReference type="GO" id="GO:0019843">
    <property type="term" value="F:rRNA binding"/>
    <property type="evidence" value="ECO:0007669"/>
    <property type="project" value="UniProtKB-KW"/>
</dbReference>
<dbReference type="PANTHER" id="PTHR12636">
    <property type="entry name" value="NEP1/MRA1"/>
    <property type="match status" value="1"/>
</dbReference>